<dbReference type="Proteomes" id="UP000280819">
    <property type="component" value="Unassembled WGS sequence"/>
</dbReference>
<dbReference type="Pfam" id="PF00075">
    <property type="entry name" value="RNase_H"/>
    <property type="match status" value="1"/>
</dbReference>
<comment type="cofactor">
    <cofactor evidence="10">
        <name>Mg(2+)</name>
        <dbReference type="ChEBI" id="CHEBI:18420"/>
    </cofactor>
    <text evidence="10">Binds 1 Mg(2+) ion per subunit. May bind a second metal ion at a regulatory site, or after substrate binding.</text>
</comment>
<feature type="binding site" evidence="10">
    <location>
        <position position="129"/>
    </location>
    <ligand>
        <name>Mg(2+)</name>
        <dbReference type="ChEBI" id="CHEBI:18420"/>
        <label>2</label>
    </ligand>
</feature>
<dbReference type="InterPro" id="IPR032710">
    <property type="entry name" value="NTF2-like_dom_sf"/>
</dbReference>
<comment type="caution">
    <text evidence="12">The sequence shown here is derived from an EMBL/GenBank/DDBJ whole genome shotgun (WGS) entry which is preliminary data.</text>
</comment>
<evidence type="ECO:0000259" key="11">
    <source>
        <dbReference type="PROSITE" id="PS50879"/>
    </source>
</evidence>
<feature type="domain" description="RNase H type-1" evidence="11">
    <location>
        <begin position="1"/>
        <end position="137"/>
    </location>
</feature>
<evidence type="ECO:0000313" key="12">
    <source>
        <dbReference type="EMBL" id="RRD05771.1"/>
    </source>
</evidence>
<keyword evidence="10" id="KW-0963">Cytoplasm</keyword>
<protein>
    <recommendedName>
        <fullName evidence="4 10">Ribonuclease H</fullName>
        <shortName evidence="10">RNase H</shortName>
        <ecNumber evidence="4 10">3.1.26.4</ecNumber>
    </recommendedName>
</protein>
<feature type="binding site" evidence="10">
    <location>
        <position position="7"/>
    </location>
    <ligand>
        <name>Mg(2+)</name>
        <dbReference type="ChEBI" id="CHEBI:18420"/>
        <label>1</label>
    </ligand>
</feature>
<dbReference type="PANTHER" id="PTHR10642:SF26">
    <property type="entry name" value="RIBONUCLEASE H1"/>
    <property type="match status" value="1"/>
</dbReference>
<dbReference type="HAMAP" id="MF_00042">
    <property type="entry name" value="RNase_H"/>
    <property type="match status" value="1"/>
</dbReference>
<keyword evidence="7 10" id="KW-0255">Endonuclease</keyword>
<feature type="binding site" evidence="10">
    <location>
        <position position="42"/>
    </location>
    <ligand>
        <name>Mg(2+)</name>
        <dbReference type="ChEBI" id="CHEBI:18420"/>
        <label>1</label>
    </ligand>
</feature>
<dbReference type="InterPro" id="IPR002156">
    <property type="entry name" value="RNaseH_domain"/>
</dbReference>
<dbReference type="GO" id="GO:0043137">
    <property type="term" value="P:DNA replication, removal of RNA primer"/>
    <property type="evidence" value="ECO:0007669"/>
    <property type="project" value="TreeGrafter"/>
</dbReference>
<keyword evidence="6 10" id="KW-0479">Metal-binding</keyword>
<organism evidence="12 13">
    <name type="scientific">Arachnia propionica</name>
    <dbReference type="NCBI Taxonomy" id="1750"/>
    <lineage>
        <taxon>Bacteria</taxon>
        <taxon>Bacillati</taxon>
        <taxon>Actinomycetota</taxon>
        <taxon>Actinomycetes</taxon>
        <taxon>Propionibacteriales</taxon>
        <taxon>Propionibacteriaceae</taxon>
        <taxon>Arachnia</taxon>
    </lineage>
</organism>
<dbReference type="RefSeq" id="WP_124843958.1">
    <property type="nucleotide sequence ID" value="NZ_RQZG01000005.1"/>
</dbReference>
<dbReference type="SUPFAM" id="SSF54427">
    <property type="entry name" value="NTF2-like"/>
    <property type="match status" value="1"/>
</dbReference>
<proteinExistence type="inferred from homology"/>
<keyword evidence="5 10" id="KW-0540">Nuclease</keyword>
<dbReference type="EC" id="3.1.26.4" evidence="4 10"/>
<dbReference type="Gene3D" id="3.30.420.10">
    <property type="entry name" value="Ribonuclease H-like superfamily/Ribonuclease H"/>
    <property type="match status" value="1"/>
</dbReference>
<accession>A0A3P1T8I0</accession>
<sequence length="299" mass="32833">MITAAADGSSLANPGPAGWAWYIDDERWAAGGWVHGTNNMAELQAVLELLLATAGADEELLILCDSRYVINSLTTWLPGWKRKGWRKGDGKPVLNVELMQQLDAALTGRRVRFEWVKGHSGHDLNDAADQRARAAATAHRDGTVVDAGPGFGIPRAEPRQPVAVVEPQPDLFSVVEEPPVTTPAGIPGTAGQRVKAMLVSLTRQLLSPEVRTDAERLRDLLHPDFIAHAVDGRVIDIDHGSWHPLDDVDLEVLGVDEYAPGVAGMRWRQRDRLRYGLWQQTPLGWRLRFAQVTPVPEPG</sequence>
<evidence type="ECO:0000256" key="6">
    <source>
        <dbReference type="ARBA" id="ARBA00022723"/>
    </source>
</evidence>
<dbReference type="PANTHER" id="PTHR10642">
    <property type="entry name" value="RIBONUCLEASE H1"/>
    <property type="match status" value="1"/>
</dbReference>
<keyword evidence="8 10" id="KW-0378">Hydrolase</keyword>
<evidence type="ECO:0000256" key="9">
    <source>
        <dbReference type="ARBA" id="ARBA00022842"/>
    </source>
</evidence>
<dbReference type="GO" id="GO:0000287">
    <property type="term" value="F:magnesium ion binding"/>
    <property type="evidence" value="ECO:0007669"/>
    <property type="project" value="UniProtKB-UniRule"/>
</dbReference>
<evidence type="ECO:0000256" key="8">
    <source>
        <dbReference type="ARBA" id="ARBA00022801"/>
    </source>
</evidence>
<dbReference type="InterPro" id="IPR022892">
    <property type="entry name" value="RNaseHI"/>
</dbReference>
<evidence type="ECO:0000256" key="1">
    <source>
        <dbReference type="ARBA" id="ARBA00000077"/>
    </source>
</evidence>
<dbReference type="GO" id="GO:0003676">
    <property type="term" value="F:nucleic acid binding"/>
    <property type="evidence" value="ECO:0007669"/>
    <property type="project" value="InterPro"/>
</dbReference>
<evidence type="ECO:0000256" key="7">
    <source>
        <dbReference type="ARBA" id="ARBA00022759"/>
    </source>
</evidence>
<evidence type="ECO:0000313" key="13">
    <source>
        <dbReference type="Proteomes" id="UP000280819"/>
    </source>
</evidence>
<dbReference type="PROSITE" id="PS50879">
    <property type="entry name" value="RNASE_H_1"/>
    <property type="match status" value="1"/>
</dbReference>
<comment type="similarity">
    <text evidence="2 10">Belongs to the RNase H family.</text>
</comment>
<evidence type="ECO:0000256" key="5">
    <source>
        <dbReference type="ARBA" id="ARBA00022722"/>
    </source>
</evidence>
<dbReference type="SUPFAM" id="SSF53098">
    <property type="entry name" value="Ribonuclease H-like"/>
    <property type="match status" value="1"/>
</dbReference>
<evidence type="ECO:0000256" key="3">
    <source>
        <dbReference type="ARBA" id="ARBA00011245"/>
    </source>
</evidence>
<dbReference type="GO" id="GO:0005737">
    <property type="term" value="C:cytoplasm"/>
    <property type="evidence" value="ECO:0007669"/>
    <property type="project" value="UniProtKB-SubCell"/>
</dbReference>
<dbReference type="AlphaFoldDB" id="A0A3P1T8I0"/>
<comment type="catalytic activity">
    <reaction evidence="1 10">
        <text>Endonucleolytic cleavage to 5'-phosphomonoester.</text>
        <dbReference type="EC" id="3.1.26.4"/>
    </reaction>
</comment>
<evidence type="ECO:0000256" key="10">
    <source>
        <dbReference type="HAMAP-Rule" id="MF_00042"/>
    </source>
</evidence>
<evidence type="ECO:0000256" key="2">
    <source>
        <dbReference type="ARBA" id="ARBA00005300"/>
    </source>
</evidence>
<dbReference type="CDD" id="cd09278">
    <property type="entry name" value="RNase_HI_prokaryote_like"/>
    <property type="match status" value="1"/>
</dbReference>
<name>A0A3P1T8I0_9ACTN</name>
<comment type="subcellular location">
    <subcellularLocation>
        <location evidence="10">Cytoplasm</location>
    </subcellularLocation>
</comment>
<comment type="function">
    <text evidence="10">Endonuclease that specifically degrades the RNA of RNA-DNA hybrids.</text>
</comment>
<dbReference type="EMBL" id="RQZG01000005">
    <property type="protein sequence ID" value="RRD05771.1"/>
    <property type="molecule type" value="Genomic_DNA"/>
</dbReference>
<dbReference type="InterPro" id="IPR012337">
    <property type="entry name" value="RNaseH-like_sf"/>
</dbReference>
<feature type="binding site" evidence="10">
    <location>
        <position position="7"/>
    </location>
    <ligand>
        <name>Mg(2+)</name>
        <dbReference type="ChEBI" id="CHEBI:18420"/>
        <label>2</label>
    </ligand>
</feature>
<feature type="binding site" evidence="10">
    <location>
        <position position="65"/>
    </location>
    <ligand>
        <name>Mg(2+)</name>
        <dbReference type="ChEBI" id="CHEBI:18420"/>
        <label>1</label>
    </ligand>
</feature>
<gene>
    <name evidence="10" type="primary">rnhA</name>
    <name evidence="12" type="ORF">EII34_06070</name>
</gene>
<dbReference type="InterPro" id="IPR050092">
    <property type="entry name" value="RNase_H"/>
</dbReference>
<evidence type="ECO:0000256" key="4">
    <source>
        <dbReference type="ARBA" id="ARBA00012180"/>
    </source>
</evidence>
<reference evidence="12 13" key="1">
    <citation type="submission" date="2018-11" db="EMBL/GenBank/DDBJ databases">
        <title>Genomes From Bacteria Associated with the Canine Oral Cavity: a Test Case for Automated Genome-Based Taxonomic Assignment.</title>
        <authorList>
            <person name="Coil D.A."/>
            <person name="Jospin G."/>
            <person name="Darling A.E."/>
            <person name="Wallis C."/>
            <person name="Davis I.J."/>
            <person name="Harris S."/>
            <person name="Eisen J.A."/>
            <person name="Holcombe L.J."/>
            <person name="O'Flynn C."/>
        </authorList>
    </citation>
    <scope>NUCLEOTIDE SEQUENCE [LARGE SCALE GENOMIC DNA]</scope>
    <source>
        <strain evidence="12 13">OH887_COT-365</strain>
    </source>
</reference>
<dbReference type="InterPro" id="IPR036397">
    <property type="entry name" value="RNaseH_sf"/>
</dbReference>
<dbReference type="GO" id="GO:0004523">
    <property type="term" value="F:RNA-DNA hybrid ribonuclease activity"/>
    <property type="evidence" value="ECO:0007669"/>
    <property type="project" value="UniProtKB-UniRule"/>
</dbReference>
<keyword evidence="9 10" id="KW-0460">Magnesium</keyword>
<comment type="subunit">
    <text evidence="3 10">Monomer.</text>
</comment>
<dbReference type="OrthoDB" id="7845843at2"/>